<keyword evidence="5 7" id="KW-1133">Transmembrane helix</keyword>
<evidence type="ECO:0000256" key="8">
    <source>
        <dbReference type="SAM" id="SignalP"/>
    </source>
</evidence>
<organism evidence="10 11">
    <name type="scientific">Aspergillus nanangensis</name>
    <dbReference type="NCBI Taxonomy" id="2582783"/>
    <lineage>
        <taxon>Eukaryota</taxon>
        <taxon>Fungi</taxon>
        <taxon>Dikarya</taxon>
        <taxon>Ascomycota</taxon>
        <taxon>Pezizomycotina</taxon>
        <taxon>Eurotiomycetes</taxon>
        <taxon>Eurotiomycetidae</taxon>
        <taxon>Eurotiales</taxon>
        <taxon>Aspergillaceae</taxon>
        <taxon>Aspergillus</taxon>
        <taxon>Aspergillus subgen. Circumdati</taxon>
    </lineage>
</organism>
<evidence type="ECO:0000256" key="1">
    <source>
        <dbReference type="ARBA" id="ARBA00004141"/>
    </source>
</evidence>
<evidence type="ECO:0000256" key="3">
    <source>
        <dbReference type="ARBA" id="ARBA00022679"/>
    </source>
</evidence>
<dbReference type="InterPro" id="IPR044851">
    <property type="entry name" value="Wax_synthase"/>
</dbReference>
<keyword evidence="4 7" id="KW-0812">Transmembrane</keyword>
<proteinExistence type="inferred from homology"/>
<feature type="domain" description="Wax synthase" evidence="9">
    <location>
        <begin position="201"/>
        <end position="287"/>
    </location>
</feature>
<dbReference type="EMBL" id="VCAU01000025">
    <property type="protein sequence ID" value="KAF9890624.1"/>
    <property type="molecule type" value="Genomic_DNA"/>
</dbReference>
<comment type="similarity">
    <text evidence="2">Belongs to the wax synthase family.</text>
</comment>
<keyword evidence="3" id="KW-0808">Transferase</keyword>
<feature type="transmembrane region" description="Helical" evidence="7">
    <location>
        <begin position="115"/>
        <end position="133"/>
    </location>
</feature>
<reference evidence="10" key="1">
    <citation type="journal article" date="2019" name="Beilstein J. Org. Chem.">
        <title>Nanangenines: drimane sesquiterpenoids as the dominant metabolite cohort of a novel Australian fungus, Aspergillus nanangensis.</title>
        <authorList>
            <person name="Lacey H.J."/>
            <person name="Gilchrist C.L.M."/>
            <person name="Crombie A."/>
            <person name="Kalaitzis J.A."/>
            <person name="Vuong D."/>
            <person name="Rutledge P.J."/>
            <person name="Turner P."/>
            <person name="Pitt J.I."/>
            <person name="Lacey E."/>
            <person name="Chooi Y.H."/>
            <person name="Piggott A.M."/>
        </authorList>
    </citation>
    <scope>NUCLEOTIDE SEQUENCE</scope>
    <source>
        <strain evidence="10">MST-FP2251</strain>
    </source>
</reference>
<dbReference type="GO" id="GO:0008374">
    <property type="term" value="F:O-acyltransferase activity"/>
    <property type="evidence" value="ECO:0007669"/>
    <property type="project" value="InterPro"/>
</dbReference>
<dbReference type="PANTHER" id="PTHR31595:SF67">
    <property type="entry name" value="WAX SYNTHASE DOMAIN-CONTAINING PROTEIN"/>
    <property type="match status" value="1"/>
</dbReference>
<keyword evidence="11" id="KW-1185">Reference proteome</keyword>
<reference evidence="10" key="2">
    <citation type="submission" date="2020-02" db="EMBL/GenBank/DDBJ databases">
        <authorList>
            <person name="Gilchrist C.L.M."/>
            <person name="Chooi Y.-H."/>
        </authorList>
    </citation>
    <scope>NUCLEOTIDE SEQUENCE</scope>
    <source>
        <strain evidence="10">MST-FP2251</strain>
    </source>
</reference>
<feature type="transmembrane region" description="Helical" evidence="7">
    <location>
        <begin position="282"/>
        <end position="301"/>
    </location>
</feature>
<evidence type="ECO:0000256" key="2">
    <source>
        <dbReference type="ARBA" id="ARBA00007282"/>
    </source>
</evidence>
<name>A0AAD4GUH6_ASPNN</name>
<feature type="signal peptide" evidence="8">
    <location>
        <begin position="1"/>
        <end position="17"/>
    </location>
</feature>
<evidence type="ECO:0000256" key="6">
    <source>
        <dbReference type="ARBA" id="ARBA00023136"/>
    </source>
</evidence>
<evidence type="ECO:0000259" key="9">
    <source>
        <dbReference type="Pfam" id="PF13813"/>
    </source>
</evidence>
<dbReference type="AlphaFoldDB" id="A0AAD4GUH6"/>
<evidence type="ECO:0000313" key="10">
    <source>
        <dbReference type="EMBL" id="KAF9890624.1"/>
    </source>
</evidence>
<accession>A0AAD4GUH6</accession>
<dbReference type="Pfam" id="PF13813">
    <property type="entry name" value="MBOAT_2"/>
    <property type="match status" value="1"/>
</dbReference>
<feature type="transmembrane region" description="Helical" evidence="7">
    <location>
        <begin position="322"/>
        <end position="341"/>
    </location>
</feature>
<evidence type="ECO:0000256" key="7">
    <source>
        <dbReference type="SAM" id="Phobius"/>
    </source>
</evidence>
<feature type="chain" id="PRO_5042198790" description="Wax synthase domain-containing protein" evidence="8">
    <location>
        <begin position="18"/>
        <end position="368"/>
    </location>
</feature>
<keyword evidence="6 7" id="KW-0472">Membrane</keyword>
<evidence type="ECO:0000313" key="11">
    <source>
        <dbReference type="Proteomes" id="UP001194746"/>
    </source>
</evidence>
<sequence>MGAFAIIILCTWNCTVGARDYFENRALTTTISGYSTQLLFHYLDVALVRQWPFKGDKVHEKDQTLPQWGERLIFGFSLTFTCRFIGTPDQVKYIPPFSTRDPHFIPSRRQFLQKAALTIVACYIGIAFIQSYIGAVHAKHYVSVHHVLVFRRLPEIMSEEVLTRVMVCVVTLININLTQRGLYNIIGFMAVFVGISEPREWPPFYGSFFEAYTIRRVWGRFWHQSNTHKFQTLSTFVAHKVLRIPRGMLAARYVKNVLAFVISGLMHVPIDLATGLSIYESGAMSCFGAQIIGLLVEDFIIGIYHKFVAASGWRLPSLVERMLGYIWTISFFVWSTPAYVYPKIHHVKSSVIPISFQGPLLDALGKDN</sequence>
<keyword evidence="8" id="KW-0732">Signal</keyword>
<dbReference type="GO" id="GO:0016020">
    <property type="term" value="C:membrane"/>
    <property type="evidence" value="ECO:0007669"/>
    <property type="project" value="UniProtKB-SubCell"/>
</dbReference>
<dbReference type="Proteomes" id="UP001194746">
    <property type="component" value="Unassembled WGS sequence"/>
</dbReference>
<comment type="subcellular location">
    <subcellularLocation>
        <location evidence="1">Membrane</location>
        <topology evidence="1">Multi-pass membrane protein</topology>
    </subcellularLocation>
</comment>
<dbReference type="InterPro" id="IPR032805">
    <property type="entry name" value="Wax_synthase_dom"/>
</dbReference>
<feature type="transmembrane region" description="Helical" evidence="7">
    <location>
        <begin position="253"/>
        <end position="270"/>
    </location>
</feature>
<gene>
    <name evidence="10" type="ORF">FE257_005755</name>
</gene>
<protein>
    <recommendedName>
        <fullName evidence="9">Wax synthase domain-containing protein</fullName>
    </recommendedName>
</protein>
<dbReference type="PANTHER" id="PTHR31595">
    <property type="entry name" value="LONG-CHAIN-ALCOHOL O-FATTY-ACYLTRANSFERASE 3-RELATED"/>
    <property type="match status" value="1"/>
</dbReference>
<evidence type="ECO:0000256" key="5">
    <source>
        <dbReference type="ARBA" id="ARBA00022989"/>
    </source>
</evidence>
<comment type="caution">
    <text evidence="10">The sequence shown here is derived from an EMBL/GenBank/DDBJ whole genome shotgun (WGS) entry which is preliminary data.</text>
</comment>
<evidence type="ECO:0000256" key="4">
    <source>
        <dbReference type="ARBA" id="ARBA00022692"/>
    </source>
</evidence>
<dbReference type="GO" id="GO:0006629">
    <property type="term" value="P:lipid metabolic process"/>
    <property type="evidence" value="ECO:0007669"/>
    <property type="project" value="InterPro"/>
</dbReference>